<name>A0ABQ9WS66_9EUKA</name>
<sequence length="131" mass="14198">MDEFRQFSLQKSFGGRGSEWGGASNGGRGGHLTNLFACFPLSIPPHADAQKTNDMAFPPSTRLKMHKEVNLVSAADDMVTFDDTTRSGSVSPYFEALHIISAASSLTRLSIHPLTSLNPNRSLSLCVEQSQ</sequence>
<protein>
    <submittedName>
        <fullName evidence="1">Uncharacterized protein</fullName>
    </submittedName>
</protein>
<organism evidence="1 2">
    <name type="scientific">Blattamonas nauphoetae</name>
    <dbReference type="NCBI Taxonomy" id="2049346"/>
    <lineage>
        <taxon>Eukaryota</taxon>
        <taxon>Metamonada</taxon>
        <taxon>Preaxostyla</taxon>
        <taxon>Oxymonadida</taxon>
        <taxon>Blattamonas</taxon>
    </lineage>
</organism>
<accession>A0ABQ9WS66</accession>
<keyword evidence="2" id="KW-1185">Reference proteome</keyword>
<dbReference type="EMBL" id="JARBJD010000415">
    <property type="protein sequence ID" value="KAK2942334.1"/>
    <property type="molecule type" value="Genomic_DNA"/>
</dbReference>
<gene>
    <name evidence="1" type="ORF">BLNAU_22759</name>
</gene>
<proteinExistence type="predicted"/>
<comment type="caution">
    <text evidence="1">The sequence shown here is derived from an EMBL/GenBank/DDBJ whole genome shotgun (WGS) entry which is preliminary data.</text>
</comment>
<dbReference type="Proteomes" id="UP001281761">
    <property type="component" value="Unassembled WGS sequence"/>
</dbReference>
<reference evidence="1 2" key="1">
    <citation type="journal article" date="2022" name="bioRxiv">
        <title>Genomics of Preaxostyla Flagellates Illuminates Evolutionary Transitions and the Path Towards Mitochondrial Loss.</title>
        <authorList>
            <person name="Novak L.V.F."/>
            <person name="Treitli S.C."/>
            <person name="Pyrih J."/>
            <person name="Halakuc P."/>
            <person name="Pipaliya S.V."/>
            <person name="Vacek V."/>
            <person name="Brzon O."/>
            <person name="Soukal P."/>
            <person name="Eme L."/>
            <person name="Dacks J.B."/>
            <person name="Karnkowska A."/>
            <person name="Elias M."/>
            <person name="Hampl V."/>
        </authorList>
    </citation>
    <scope>NUCLEOTIDE SEQUENCE [LARGE SCALE GENOMIC DNA]</scope>
    <source>
        <strain evidence="1">NAU3</strain>
        <tissue evidence="1">Gut</tissue>
    </source>
</reference>
<evidence type="ECO:0000313" key="1">
    <source>
        <dbReference type="EMBL" id="KAK2942334.1"/>
    </source>
</evidence>
<evidence type="ECO:0000313" key="2">
    <source>
        <dbReference type="Proteomes" id="UP001281761"/>
    </source>
</evidence>